<evidence type="ECO:0000313" key="1">
    <source>
        <dbReference type="EMBL" id="GJD93673.1"/>
    </source>
</evidence>
<proteinExistence type="predicted"/>
<evidence type="ECO:0000313" key="2">
    <source>
        <dbReference type="Proteomes" id="UP001055125"/>
    </source>
</evidence>
<organism evidence="1 2">
    <name type="scientific">Methylobacterium iners</name>
    <dbReference type="NCBI Taxonomy" id="418707"/>
    <lineage>
        <taxon>Bacteria</taxon>
        <taxon>Pseudomonadati</taxon>
        <taxon>Pseudomonadota</taxon>
        <taxon>Alphaproteobacteria</taxon>
        <taxon>Hyphomicrobiales</taxon>
        <taxon>Methylobacteriaceae</taxon>
        <taxon>Methylobacterium</taxon>
    </lineage>
</organism>
<dbReference type="Proteomes" id="UP001055125">
    <property type="component" value="Unassembled WGS sequence"/>
</dbReference>
<sequence length="84" mass="9370">MTPYSIQALTYSNARIVWFRGVKAAILFPPLYAGGPYELYPHPETYPGLSFEGLPSPLRPEFMPFATLDDVYAFLGIRPKAMAA</sequence>
<protein>
    <submittedName>
        <fullName evidence="1">Uncharacterized protein</fullName>
    </submittedName>
</protein>
<name>A0ABQ4RU21_9HYPH</name>
<comment type="caution">
    <text evidence="1">The sequence shown here is derived from an EMBL/GenBank/DDBJ whole genome shotgun (WGS) entry which is preliminary data.</text>
</comment>
<reference evidence="1" key="1">
    <citation type="journal article" date="2021" name="Front. Microbiol.">
        <title>Comprehensive Comparative Genomics and Phenotyping of Methylobacterium Species.</title>
        <authorList>
            <person name="Alessa O."/>
            <person name="Ogura Y."/>
            <person name="Fujitani Y."/>
            <person name="Takami H."/>
            <person name="Hayashi T."/>
            <person name="Sahin N."/>
            <person name="Tani A."/>
        </authorList>
    </citation>
    <scope>NUCLEOTIDE SEQUENCE</scope>
    <source>
        <strain evidence="1">DSM 19015</strain>
    </source>
</reference>
<keyword evidence="2" id="KW-1185">Reference proteome</keyword>
<dbReference type="EMBL" id="BPQP01000013">
    <property type="protein sequence ID" value="GJD93673.1"/>
    <property type="molecule type" value="Genomic_DNA"/>
</dbReference>
<gene>
    <name evidence="1" type="ORF">OCOJLMKI_0869</name>
</gene>
<reference evidence="1" key="2">
    <citation type="submission" date="2021-08" db="EMBL/GenBank/DDBJ databases">
        <authorList>
            <person name="Tani A."/>
            <person name="Ola A."/>
            <person name="Ogura Y."/>
            <person name="Katsura K."/>
            <person name="Hayashi T."/>
        </authorList>
    </citation>
    <scope>NUCLEOTIDE SEQUENCE</scope>
    <source>
        <strain evidence="1">DSM 19015</strain>
    </source>
</reference>
<dbReference type="RefSeq" id="WP_238242873.1">
    <property type="nucleotide sequence ID" value="NZ_BPQP01000013.1"/>
</dbReference>
<accession>A0ABQ4RU21</accession>